<evidence type="ECO:0000259" key="3">
    <source>
        <dbReference type="PROSITE" id="PS50089"/>
    </source>
</evidence>
<dbReference type="SUPFAM" id="SSF57850">
    <property type="entry name" value="RING/U-box"/>
    <property type="match status" value="1"/>
</dbReference>
<reference evidence="4" key="1">
    <citation type="journal article" date="2020" name="J. Eukaryot. Microbiol.">
        <title>De novo Sequencing, Assembly and Annotation of the Transcriptome for the Free-Living Testate Amoeba Arcella intermedia.</title>
        <authorList>
            <person name="Ribeiro G.M."/>
            <person name="Porfirio-Sousa A.L."/>
            <person name="Maurer-Alcala X.X."/>
            <person name="Katz L.A."/>
            <person name="Lahr D.J.G."/>
        </authorList>
    </citation>
    <scope>NUCLEOTIDE SEQUENCE</scope>
</reference>
<accession>A0A6B2KW84</accession>
<evidence type="ECO:0000313" key="4">
    <source>
        <dbReference type="EMBL" id="NDV29073.1"/>
    </source>
</evidence>
<proteinExistence type="predicted"/>
<evidence type="ECO:0000256" key="1">
    <source>
        <dbReference type="PROSITE-ProRule" id="PRU00175"/>
    </source>
</evidence>
<dbReference type="AlphaFoldDB" id="A0A6B2KW84"/>
<keyword evidence="1" id="KW-0863">Zinc-finger</keyword>
<dbReference type="GO" id="GO:0008270">
    <property type="term" value="F:zinc ion binding"/>
    <property type="evidence" value="ECO:0007669"/>
    <property type="project" value="UniProtKB-KW"/>
</dbReference>
<protein>
    <recommendedName>
        <fullName evidence="3">RING-type domain-containing protein</fullName>
    </recommendedName>
</protein>
<dbReference type="Gene3D" id="3.30.40.10">
    <property type="entry name" value="Zinc/RING finger domain, C3HC4 (zinc finger)"/>
    <property type="match status" value="1"/>
</dbReference>
<keyword evidence="1" id="KW-0479">Metal-binding</keyword>
<keyword evidence="1" id="KW-0862">Zinc</keyword>
<dbReference type="InterPro" id="IPR013083">
    <property type="entry name" value="Znf_RING/FYVE/PHD"/>
</dbReference>
<feature type="region of interest" description="Disordered" evidence="2">
    <location>
        <begin position="960"/>
        <end position="981"/>
    </location>
</feature>
<dbReference type="Pfam" id="PF13920">
    <property type="entry name" value="zf-C3HC4_3"/>
    <property type="match status" value="1"/>
</dbReference>
<dbReference type="InterPro" id="IPR022155">
    <property type="entry name" value="DUF3684"/>
</dbReference>
<dbReference type="InterPro" id="IPR001841">
    <property type="entry name" value="Znf_RING"/>
</dbReference>
<evidence type="ECO:0000256" key="2">
    <source>
        <dbReference type="SAM" id="MobiDB-lite"/>
    </source>
</evidence>
<dbReference type="SMART" id="SM00184">
    <property type="entry name" value="RING"/>
    <property type="match status" value="1"/>
</dbReference>
<dbReference type="PROSITE" id="PS50089">
    <property type="entry name" value="ZF_RING_2"/>
    <property type="match status" value="1"/>
</dbReference>
<organism evidence="4">
    <name type="scientific">Arcella intermedia</name>
    <dbReference type="NCBI Taxonomy" id="1963864"/>
    <lineage>
        <taxon>Eukaryota</taxon>
        <taxon>Amoebozoa</taxon>
        <taxon>Tubulinea</taxon>
        <taxon>Elardia</taxon>
        <taxon>Arcellinida</taxon>
        <taxon>Sphaerothecina</taxon>
        <taxon>Arcellidae</taxon>
        <taxon>Arcella</taxon>
    </lineage>
</organism>
<dbReference type="PANTHER" id="PTHR47839">
    <property type="entry name" value="DOMAIN PROTEIN, PUTATIVE (AFU_ORTHOLOGUE AFUA_6G04830)-RELATED"/>
    <property type="match status" value="1"/>
</dbReference>
<feature type="domain" description="RING-type" evidence="3">
    <location>
        <begin position="1218"/>
        <end position="1253"/>
    </location>
</feature>
<feature type="compositionally biased region" description="Polar residues" evidence="2">
    <location>
        <begin position="961"/>
        <end position="981"/>
    </location>
</feature>
<name>A0A6B2KW84_9EUKA</name>
<sequence>MLFKFPDKSEPTGDTPEATQILASVSSAFSNGRVFIGFPTHQTTGSFFSLCAQVIPTIERENLDFNFPHIKKWNKDLLLNCGRVMRLFYDHYMNTTPLESDQLMLIHGLGFHPTNPSKKVGQLIEKGFFATKFWSPSIPSSEGLKRSTQLRKPLFGMERFCNYPVVSEVLLEEKNGESFCKALEKLYYLHPVTVRDVTRNFQEKILKEEELTAFLNWFITSASKVEDATLKLFTSAIHYKSEFSADNIYLDKIVYYPKASIESFHPLALSWNVSKNFTERDLKEGLMLKPLPFMVWWDYIVSSTNVTSPSTSPLILKHLSSNWSALNPAERTIVSVSLSTKASIPTTHFKLLPPNEVYFPNIKFPKDLPLVSEDLSSEIPTPILKAIGIRDSVPIDLVLSRINEEGFDIISIINFLCDVKDNLTPQDMEFLTKSPFLHEVGGRTRLASELHFPNSMLDGIPVPILNYPGRISGAEELFLEELGVRKLPELTFILKILSETQNQETYRYTFKYFIAHFESHYKVEYSSIDIENIPPFVPVVGGKERPDRCFSIDLGALLSEYLGVRIVEAEYRGAVTSFPGLRVKGHIEMETIFNIIIDKPMNRLISEALFDYLGSRLGEIGDALLLRLKEIKFIPIQGDLFGRIDEIFPESLKQKWGPLLHYVQYSNWGMSFLSRLGLSDVPSNRCLAEGLVEHHTEYLNYAGNDQYQQLLIQISQNWQDVPLELRKKMKETPILLCYQLNRDNSKNIAPCIAKHCYLIDNMDFQRIFNPPCGPVLWNKDLISLYSKLGSKWLSREVTQFPTAIGLPRDTERCQSFFDLVQQRMNLFLYDLHTFELHKHLEPNAISLLKRIKFQTVDKIRQILVFNAERHNTEINTCCYKLDQQPIVYFTDSAETYEIAAEISRIIYINPRVEDDTIIASVLMTSLSTLRKNGYPVDQLLEIQTVEPINQEEHSVIEISPPQHQSHPQGTTQHTEPNQSNATQNTSLVLTLRNSSANEDTVFEYEEQSFEETEIIDYEKPIEEQSSAFRQQIHSEYARVAFLQSIAKHTNPQKMLEKLKPQVLNIVLTNCTKDEYVLSHIAEVKGISILSDVKIKVDFSKYEYVVGDMAQIISEIAEIFGIHLENLSIYLGHPTSSSFNLQNRLHFNLLTFSSLNHHHRDISAWFYWYTLFTHQLAHNVFPEDSPQHSLLAHSLTTQGALSLFNVLQNYFPVVGMGDCRICYDRKIDVVILECGHLVLCEVCAGNVKKCPICRKDITRTKLVYLQ</sequence>
<dbReference type="CDD" id="cd16510">
    <property type="entry name" value="RING-HC_IAPs"/>
    <property type="match status" value="1"/>
</dbReference>
<dbReference type="PANTHER" id="PTHR47839:SF1">
    <property type="entry name" value="DOMAIN PROTEIN, PUTATIVE (AFU_ORTHOLOGUE AFUA_6G04830)-RELATED"/>
    <property type="match status" value="1"/>
</dbReference>
<dbReference type="EMBL" id="GIBP01000104">
    <property type="protein sequence ID" value="NDV29073.1"/>
    <property type="molecule type" value="Transcribed_RNA"/>
</dbReference>
<dbReference type="Pfam" id="PF12449">
    <property type="entry name" value="DUF3684"/>
    <property type="match status" value="1"/>
</dbReference>